<comment type="caution">
    <text evidence="5">The sequence shown here is derived from an EMBL/GenBank/DDBJ whole genome shotgun (WGS) entry which is preliminary data.</text>
</comment>
<dbReference type="SMART" id="SM00028">
    <property type="entry name" value="TPR"/>
    <property type="match status" value="5"/>
</dbReference>
<name>A0A8S1YQR1_PAROT</name>
<keyword evidence="1" id="KW-0677">Repeat</keyword>
<dbReference type="Proteomes" id="UP000683925">
    <property type="component" value="Unassembled WGS sequence"/>
</dbReference>
<dbReference type="InterPro" id="IPR019734">
    <property type="entry name" value="TPR_rpt"/>
</dbReference>
<protein>
    <recommendedName>
        <fullName evidence="7">Tetratricopeptide repeat protein</fullName>
    </recommendedName>
</protein>
<proteinExistence type="predicted"/>
<dbReference type="InterPro" id="IPR051685">
    <property type="entry name" value="Ycf3/AcsC/BcsC/TPR_MFPF"/>
</dbReference>
<dbReference type="PANTHER" id="PTHR44943">
    <property type="entry name" value="CELLULOSE SYNTHASE OPERON PROTEIN C"/>
    <property type="match status" value="1"/>
</dbReference>
<reference evidence="5" key="1">
    <citation type="submission" date="2021-01" db="EMBL/GenBank/DDBJ databases">
        <authorList>
            <consortium name="Genoscope - CEA"/>
            <person name="William W."/>
        </authorList>
    </citation>
    <scope>NUCLEOTIDE SEQUENCE</scope>
</reference>
<evidence type="ECO:0000313" key="6">
    <source>
        <dbReference type="Proteomes" id="UP000683925"/>
    </source>
</evidence>
<dbReference type="EMBL" id="CAJJDP010000184">
    <property type="protein sequence ID" value="CAD8214482.1"/>
    <property type="molecule type" value="Genomic_DNA"/>
</dbReference>
<dbReference type="PROSITE" id="PS50005">
    <property type="entry name" value="TPR"/>
    <property type="match status" value="3"/>
</dbReference>
<evidence type="ECO:0000256" key="4">
    <source>
        <dbReference type="SAM" id="Coils"/>
    </source>
</evidence>
<dbReference type="PANTHER" id="PTHR44943:SF4">
    <property type="entry name" value="TPR REPEAT-CONTAINING PROTEIN MJ0798"/>
    <property type="match status" value="1"/>
</dbReference>
<dbReference type="Pfam" id="PF00515">
    <property type="entry name" value="TPR_1"/>
    <property type="match status" value="3"/>
</dbReference>
<feature type="repeat" description="TPR" evidence="3">
    <location>
        <begin position="130"/>
        <end position="163"/>
    </location>
</feature>
<dbReference type="AlphaFoldDB" id="A0A8S1YQR1"/>
<keyword evidence="2 3" id="KW-0802">TPR repeat</keyword>
<gene>
    <name evidence="5" type="ORF">POCTA_138.1.T1800001</name>
</gene>
<feature type="coiled-coil region" evidence="4">
    <location>
        <begin position="8"/>
        <end position="50"/>
    </location>
</feature>
<evidence type="ECO:0000313" key="5">
    <source>
        <dbReference type="EMBL" id="CAD8214482.1"/>
    </source>
</evidence>
<keyword evidence="6" id="KW-1185">Reference proteome</keyword>
<dbReference type="PROSITE" id="PS50293">
    <property type="entry name" value="TPR_REGION"/>
    <property type="match status" value="3"/>
</dbReference>
<evidence type="ECO:0000256" key="1">
    <source>
        <dbReference type="ARBA" id="ARBA00022737"/>
    </source>
</evidence>
<feature type="repeat" description="TPR" evidence="3">
    <location>
        <begin position="164"/>
        <end position="197"/>
    </location>
</feature>
<evidence type="ECO:0000256" key="3">
    <source>
        <dbReference type="PROSITE-ProRule" id="PRU00339"/>
    </source>
</evidence>
<sequence>MNKSMQVYNQLKKQFKEISKQLDNLFEQIFKKMDQEIKVLENMARYLQNKDYLTFKSQIHILKQFYSKENENYKQKQILQLNNINNTIKNILSDLTQEDGSFNSCHLNDIKIVEINQKIESHKQLNTKEAEILVTEGFALYNLNKYQEAIECYDIAITINPQNDAVWYYKGNALNKLNKYQEAIECYDKSITINPKDDKVQYNKGIALNKLNKYQEAIECYDKAITINPKHDSALSNKGLTLHKLKKYKNAIICYDQALSVSITPLNLLRKADSLFELGNKQEAKQYYLDALQYGSTRKDYIQKQLQQL</sequence>
<organism evidence="5 6">
    <name type="scientific">Paramecium octaurelia</name>
    <dbReference type="NCBI Taxonomy" id="43137"/>
    <lineage>
        <taxon>Eukaryota</taxon>
        <taxon>Sar</taxon>
        <taxon>Alveolata</taxon>
        <taxon>Ciliophora</taxon>
        <taxon>Intramacronucleata</taxon>
        <taxon>Oligohymenophorea</taxon>
        <taxon>Peniculida</taxon>
        <taxon>Parameciidae</taxon>
        <taxon>Paramecium</taxon>
    </lineage>
</organism>
<keyword evidence="4" id="KW-0175">Coiled coil</keyword>
<dbReference type="Pfam" id="PF13181">
    <property type="entry name" value="TPR_8"/>
    <property type="match status" value="2"/>
</dbReference>
<evidence type="ECO:0008006" key="7">
    <source>
        <dbReference type="Google" id="ProtNLM"/>
    </source>
</evidence>
<accession>A0A8S1YQR1</accession>
<evidence type="ECO:0000256" key="2">
    <source>
        <dbReference type="ARBA" id="ARBA00022803"/>
    </source>
</evidence>
<dbReference type="OrthoDB" id="420945at2759"/>
<feature type="repeat" description="TPR" evidence="3">
    <location>
        <begin position="198"/>
        <end position="231"/>
    </location>
</feature>